<dbReference type="Pfam" id="PF00078">
    <property type="entry name" value="RVT_1"/>
    <property type="match status" value="1"/>
</dbReference>
<name>A0ABV6CQB1_9SPHN</name>
<dbReference type="PROSITE" id="PS50878">
    <property type="entry name" value="RT_POL"/>
    <property type="match status" value="1"/>
</dbReference>
<sequence>MSEEVSRRAKSRAILTDTVPYEVPVIFSNDKLFAAFGKNKKSVDPAVQRVIERIQFLGADVTKPYSYRIVKDSRRNTALGIIHPTTQLRMASFYEAFSQPILESCASSEFSLRKPFQETPLFSEAELAGETTFKLGISHIDPADGELDVSHMTSFFSYSKYNLLGKFVESNEFRRLEKRFKYLKIIDVSRCFFNIYTHSISWAIKGKDFSKLNKTSFSFEARFDELMQSANYGETNGIVVGPEISRIFAEIIFQDIDRQVSNSLKPRLNNRDYAVRRYVDDFYIFSNSLSEVDEIVVNIARNLEEYKLFINDSKTVVLSRPFISPISLARTEIGEVISRIYELTDQIVASSDPSIIANKARSLRARADEIRQACGRHNVALNVVSGWVLSNLKNALTKIVRFGETCPKNSSDAFYNCISALLEIIFYVCAVDLRVRTTYTLCQCLSLVPKIQQLALPDVADRVMHFIAEEMSILLRNALVLDPSQSSGVEMSNILITGCHYLGPDFLRSDASRDALSLMNGAKTLTYFSYITQKFCYIKSPAYQSNLSELNLKAIEQLNKNCHLIKSDTELYLLFADVMGCPDLSIIEKSKVYRKVFGGVTPRAILEQAFKAIGFVDWEGTAIQHTLARKSLRPVYSWS</sequence>
<dbReference type="EMBL" id="JBHLWK010000004">
    <property type="protein sequence ID" value="MFC0202917.1"/>
    <property type="molecule type" value="Genomic_DNA"/>
</dbReference>
<accession>A0ABV6CQB1</accession>
<dbReference type="NCBIfam" id="NF041748">
    <property type="entry name" value="Drt3b"/>
    <property type="match status" value="1"/>
</dbReference>
<comment type="caution">
    <text evidence="2">The sequence shown here is derived from an EMBL/GenBank/DDBJ whole genome shotgun (WGS) entry which is preliminary data.</text>
</comment>
<dbReference type="Proteomes" id="UP001589798">
    <property type="component" value="Unassembled WGS sequence"/>
</dbReference>
<dbReference type="Gene3D" id="3.30.70.270">
    <property type="match status" value="1"/>
</dbReference>
<keyword evidence="2" id="KW-0695">RNA-directed DNA polymerase</keyword>
<feature type="domain" description="Reverse transcriptase" evidence="1">
    <location>
        <begin position="1"/>
        <end position="337"/>
    </location>
</feature>
<dbReference type="CDD" id="cd01646">
    <property type="entry name" value="RT_Bac_retron_I"/>
    <property type="match status" value="1"/>
</dbReference>
<dbReference type="GO" id="GO:0003964">
    <property type="term" value="F:RNA-directed DNA polymerase activity"/>
    <property type="evidence" value="ECO:0007669"/>
    <property type="project" value="UniProtKB-KW"/>
</dbReference>
<dbReference type="InterPro" id="IPR043502">
    <property type="entry name" value="DNA/RNA_pol_sf"/>
</dbReference>
<dbReference type="SUPFAM" id="SSF56672">
    <property type="entry name" value="DNA/RNA polymerases"/>
    <property type="match status" value="1"/>
</dbReference>
<proteinExistence type="predicted"/>
<keyword evidence="2" id="KW-0548">Nucleotidyltransferase</keyword>
<organism evidence="2 3">
    <name type="scientific">Novosphingobium soli</name>
    <dbReference type="NCBI Taxonomy" id="574956"/>
    <lineage>
        <taxon>Bacteria</taxon>
        <taxon>Pseudomonadati</taxon>
        <taxon>Pseudomonadota</taxon>
        <taxon>Alphaproteobacteria</taxon>
        <taxon>Sphingomonadales</taxon>
        <taxon>Sphingomonadaceae</taxon>
        <taxon>Novosphingobium</taxon>
    </lineage>
</organism>
<keyword evidence="2" id="KW-0808">Transferase</keyword>
<reference evidence="2 3" key="1">
    <citation type="submission" date="2024-09" db="EMBL/GenBank/DDBJ databases">
        <authorList>
            <person name="Sun Q."/>
            <person name="Mori K."/>
        </authorList>
    </citation>
    <scope>NUCLEOTIDE SEQUENCE [LARGE SCALE GENOMIC DNA]</scope>
    <source>
        <strain evidence="2 3">CCM 7706</strain>
    </source>
</reference>
<evidence type="ECO:0000313" key="3">
    <source>
        <dbReference type="Proteomes" id="UP001589798"/>
    </source>
</evidence>
<keyword evidence="3" id="KW-1185">Reference proteome</keyword>
<gene>
    <name evidence="2" type="primary">drt3b</name>
    <name evidence="2" type="ORF">ACFFJC_01390</name>
</gene>
<evidence type="ECO:0000313" key="2">
    <source>
        <dbReference type="EMBL" id="MFC0202917.1"/>
    </source>
</evidence>
<protein>
    <submittedName>
        <fullName evidence="2">Antiviral reverse transcriptase Drt3b</fullName>
    </submittedName>
</protein>
<dbReference type="InterPro" id="IPR043128">
    <property type="entry name" value="Rev_trsase/Diguanyl_cyclase"/>
</dbReference>
<dbReference type="InterPro" id="IPR000477">
    <property type="entry name" value="RT_dom"/>
</dbReference>
<dbReference type="RefSeq" id="WP_379485790.1">
    <property type="nucleotide sequence ID" value="NZ_JBHLWK010000004.1"/>
</dbReference>
<evidence type="ECO:0000259" key="1">
    <source>
        <dbReference type="PROSITE" id="PS50878"/>
    </source>
</evidence>